<comment type="caution">
    <text evidence="2">The sequence shown here is derived from an EMBL/GenBank/DDBJ whole genome shotgun (WGS) entry which is preliminary data.</text>
</comment>
<feature type="chain" id="PRO_5045880017" description="Secreted protein" evidence="1">
    <location>
        <begin position="35"/>
        <end position="109"/>
    </location>
</feature>
<dbReference type="EMBL" id="JARXVC010000020">
    <property type="protein sequence ID" value="MDH6284257.1"/>
    <property type="molecule type" value="Genomic_DNA"/>
</dbReference>
<organism evidence="2 3">
    <name type="scientific">Prescottella agglutinans</name>
    <dbReference type="NCBI Taxonomy" id="1644129"/>
    <lineage>
        <taxon>Bacteria</taxon>
        <taxon>Bacillati</taxon>
        <taxon>Actinomycetota</taxon>
        <taxon>Actinomycetes</taxon>
        <taxon>Mycobacteriales</taxon>
        <taxon>Nocardiaceae</taxon>
        <taxon>Prescottella</taxon>
    </lineage>
</organism>
<dbReference type="Proteomes" id="UP001160334">
    <property type="component" value="Unassembled WGS sequence"/>
</dbReference>
<evidence type="ECO:0000256" key="1">
    <source>
        <dbReference type="SAM" id="SignalP"/>
    </source>
</evidence>
<sequence length="109" mass="11953">MRTVAQWLWRFRVLVGCIVAAVAMGVAARAAANAHEEPATRLGCTVSAINEPASPKHATLVKTSCGGMRSPYRGVTDSLRIGTTYDFQVRERSTWFSRTTKINTARPSR</sequence>
<reference evidence="2 3" key="1">
    <citation type="submission" date="2023-04" db="EMBL/GenBank/DDBJ databases">
        <title>Forest soil microbial communities from Buena Vista Peninsula, Colon Province, Panama.</title>
        <authorList>
            <person name="Bouskill N."/>
        </authorList>
    </citation>
    <scope>NUCLEOTIDE SEQUENCE [LARGE SCALE GENOMIC DNA]</scope>
    <source>
        <strain evidence="2 3">CFH S0262</strain>
    </source>
</reference>
<keyword evidence="1" id="KW-0732">Signal</keyword>
<evidence type="ECO:0000313" key="2">
    <source>
        <dbReference type="EMBL" id="MDH6284257.1"/>
    </source>
</evidence>
<evidence type="ECO:0008006" key="4">
    <source>
        <dbReference type="Google" id="ProtNLM"/>
    </source>
</evidence>
<name>A0ABT6MIZ3_9NOCA</name>
<dbReference type="RefSeq" id="WP_280763487.1">
    <property type="nucleotide sequence ID" value="NZ_JARXVC010000020.1"/>
</dbReference>
<protein>
    <recommendedName>
        <fullName evidence="4">Secreted protein</fullName>
    </recommendedName>
</protein>
<keyword evidence="3" id="KW-1185">Reference proteome</keyword>
<evidence type="ECO:0000313" key="3">
    <source>
        <dbReference type="Proteomes" id="UP001160334"/>
    </source>
</evidence>
<gene>
    <name evidence="2" type="ORF">M2280_005515</name>
</gene>
<feature type="signal peptide" evidence="1">
    <location>
        <begin position="1"/>
        <end position="34"/>
    </location>
</feature>
<accession>A0ABT6MIZ3</accession>
<proteinExistence type="predicted"/>